<evidence type="ECO:0000256" key="1">
    <source>
        <dbReference type="SAM" id="MobiDB-lite"/>
    </source>
</evidence>
<protein>
    <submittedName>
        <fullName evidence="2">Uncharacterized protein</fullName>
    </submittedName>
</protein>
<reference evidence="2 3" key="1">
    <citation type="submission" date="2024-01" db="EMBL/GenBank/DDBJ databases">
        <title>Genome assemblies of Stephania.</title>
        <authorList>
            <person name="Yang L."/>
        </authorList>
    </citation>
    <scope>NUCLEOTIDE SEQUENCE [LARGE SCALE GENOMIC DNA]</scope>
    <source>
        <strain evidence="2">QJT</strain>
        <tissue evidence="2">Leaf</tissue>
    </source>
</reference>
<accession>A0AAP0JQ03</accession>
<dbReference type="AlphaFoldDB" id="A0AAP0JQ03"/>
<feature type="region of interest" description="Disordered" evidence="1">
    <location>
        <begin position="192"/>
        <end position="213"/>
    </location>
</feature>
<proteinExistence type="predicted"/>
<keyword evidence="3" id="KW-1185">Reference proteome</keyword>
<dbReference type="EMBL" id="JBBNAE010000003">
    <property type="protein sequence ID" value="KAK9137864.1"/>
    <property type="molecule type" value="Genomic_DNA"/>
</dbReference>
<gene>
    <name evidence="2" type="ORF">Sjap_008458</name>
</gene>
<evidence type="ECO:0000313" key="3">
    <source>
        <dbReference type="Proteomes" id="UP001417504"/>
    </source>
</evidence>
<name>A0AAP0JQ03_9MAGN</name>
<sequence length="213" mass="23490">MVCPVLEMLIMKKCFYGHLKVVNLSLKGLKKLEIDNSEDVCSSGITDIWHVVDPLGYCKLKLHTPNLSTFVYKEGLTGISRFAMSKDSKYVKFLKGLSGARTLALMKIVFLLVSSHIHSSLSRLVLAFPSAGCGGGVSSLYFRWYGKRETTRDGHWKEVGDIMKEEPNSQQMAMEVAVGSPIAGDDAIFLQSKEDSPALDRVPPRTEGESETG</sequence>
<evidence type="ECO:0000313" key="2">
    <source>
        <dbReference type="EMBL" id="KAK9137864.1"/>
    </source>
</evidence>
<comment type="caution">
    <text evidence="2">The sequence shown here is derived from an EMBL/GenBank/DDBJ whole genome shotgun (WGS) entry which is preliminary data.</text>
</comment>
<dbReference type="Proteomes" id="UP001417504">
    <property type="component" value="Unassembled WGS sequence"/>
</dbReference>
<organism evidence="2 3">
    <name type="scientific">Stephania japonica</name>
    <dbReference type="NCBI Taxonomy" id="461633"/>
    <lineage>
        <taxon>Eukaryota</taxon>
        <taxon>Viridiplantae</taxon>
        <taxon>Streptophyta</taxon>
        <taxon>Embryophyta</taxon>
        <taxon>Tracheophyta</taxon>
        <taxon>Spermatophyta</taxon>
        <taxon>Magnoliopsida</taxon>
        <taxon>Ranunculales</taxon>
        <taxon>Menispermaceae</taxon>
        <taxon>Menispermoideae</taxon>
        <taxon>Cissampelideae</taxon>
        <taxon>Stephania</taxon>
    </lineage>
</organism>